<dbReference type="RefSeq" id="WP_023273540.1">
    <property type="nucleotide sequence ID" value="NZ_KI530734.1"/>
</dbReference>
<dbReference type="AlphaFoldDB" id="V2T7W4"/>
<evidence type="ECO:0000313" key="2">
    <source>
        <dbReference type="Proteomes" id="UP000023785"/>
    </source>
</evidence>
<name>V2T7W4_9GAMM</name>
<evidence type="ECO:0000313" key="1">
    <source>
        <dbReference type="EMBL" id="ESK38383.1"/>
    </source>
</evidence>
<dbReference type="STRING" id="1392540.P256_01922"/>
<keyword evidence="2" id="KW-1185">Reference proteome</keyword>
<accession>V2T7W4</accession>
<proteinExistence type="predicted"/>
<reference evidence="1 2" key="1">
    <citation type="submission" date="2013-10" db="EMBL/GenBank/DDBJ databases">
        <title>The Genome Sequence of Acinetobacter nectaris CIP 110549.</title>
        <authorList>
            <consortium name="The Broad Institute Genomics Platform"/>
            <consortium name="The Broad Institute Genome Sequencing Center for Infectious Disease"/>
            <person name="Cerqueira G."/>
            <person name="Feldgarden M."/>
            <person name="Courvalin P."/>
            <person name="Grillot-Courvalin C."/>
            <person name="Clermont D."/>
            <person name="Rocha E."/>
            <person name="Yoon E.-J."/>
            <person name="Nemec A."/>
            <person name="Young S.K."/>
            <person name="Zeng Q."/>
            <person name="Gargeya S."/>
            <person name="Fitzgerald M."/>
            <person name="Abouelleil A."/>
            <person name="Alvarado L."/>
            <person name="Berlin A.M."/>
            <person name="Chapman S.B."/>
            <person name="Gainer-Dewar J."/>
            <person name="Goldberg J."/>
            <person name="Gnerre S."/>
            <person name="Griggs A."/>
            <person name="Gujja S."/>
            <person name="Hansen M."/>
            <person name="Howarth C."/>
            <person name="Imamovic A."/>
            <person name="Ireland A."/>
            <person name="Larimer J."/>
            <person name="McCowan C."/>
            <person name="Murphy C."/>
            <person name="Pearson M."/>
            <person name="Poon T.W."/>
            <person name="Priest M."/>
            <person name="Roberts A."/>
            <person name="Saif S."/>
            <person name="Shea T."/>
            <person name="Sykes S."/>
            <person name="Wortman J."/>
            <person name="Nusbaum C."/>
            <person name="Birren B."/>
        </authorList>
    </citation>
    <scope>NUCLEOTIDE SEQUENCE [LARGE SCALE GENOMIC DNA]</scope>
    <source>
        <strain evidence="1 2">CIP 110549</strain>
    </source>
</reference>
<dbReference type="Proteomes" id="UP000023785">
    <property type="component" value="Unassembled WGS sequence"/>
</dbReference>
<gene>
    <name evidence="1" type="ORF">P256_01922</name>
</gene>
<dbReference type="eggNOG" id="ENOG502ZN2Y">
    <property type="taxonomic scope" value="Bacteria"/>
</dbReference>
<protein>
    <submittedName>
        <fullName evidence="1">Uncharacterized protein</fullName>
    </submittedName>
</protein>
<sequence length="285" mass="32591">MNKRCVGLFIVSFLWMSKLTYDQQQYIQSIDDLKSQVTRTEQSINHINDQMVAMQRQGQSAPAQKITKEKLKQSDVQSGVTIQSPIVINPVLPVQQSLELIQFAVDQHENVYALEHLQQLLQSLDKYNISSALKQSLYASLEGDQKLIEASNQQQLSQQAYANKLLAQIDQQFFKILDTNVENYQPVQAQSFWEKIISIQPLKQNPTDLISQRLVVKEAQLRLVLARQMLNLGQYDQYVASLDDILILLNQAPRFNQPMVRQALEQAKSISFNGTPKLHTPILLD</sequence>
<organism evidence="1 2">
    <name type="scientific">Acinetobacter nectaris CIP 110549</name>
    <dbReference type="NCBI Taxonomy" id="1392540"/>
    <lineage>
        <taxon>Bacteria</taxon>
        <taxon>Pseudomonadati</taxon>
        <taxon>Pseudomonadota</taxon>
        <taxon>Gammaproteobacteria</taxon>
        <taxon>Moraxellales</taxon>
        <taxon>Moraxellaceae</taxon>
        <taxon>Acinetobacter</taxon>
    </lineage>
</organism>
<dbReference type="EMBL" id="AYER01000007">
    <property type="protein sequence ID" value="ESK38383.1"/>
    <property type="molecule type" value="Genomic_DNA"/>
</dbReference>
<dbReference type="PATRIC" id="fig|1392540.3.peg.1852"/>
<dbReference type="HOGENOM" id="CLU_985634_0_0_6"/>
<dbReference type="OrthoDB" id="6713263at2"/>
<comment type="caution">
    <text evidence="1">The sequence shown here is derived from an EMBL/GenBank/DDBJ whole genome shotgun (WGS) entry which is preliminary data.</text>
</comment>